<evidence type="ECO:0000256" key="1">
    <source>
        <dbReference type="ARBA" id="ARBA00006545"/>
    </source>
</evidence>
<keyword evidence="10" id="KW-1185">Reference proteome</keyword>
<dbReference type="Pfam" id="PF12624">
    <property type="entry name" value="VPS13_N"/>
    <property type="match status" value="1"/>
</dbReference>
<feature type="region of interest" description="Disordered" evidence="4">
    <location>
        <begin position="1540"/>
        <end position="1561"/>
    </location>
</feature>
<protein>
    <recommendedName>
        <fullName evidence="11">Vacuolar protein sorting-associated protein</fullName>
    </recommendedName>
</protein>
<evidence type="ECO:0000313" key="9">
    <source>
        <dbReference type="EMBL" id="ORX96417.1"/>
    </source>
</evidence>
<gene>
    <name evidence="9" type="ORF">K493DRAFT_329607</name>
</gene>
<dbReference type="InterPro" id="IPR009543">
    <property type="entry name" value="VPS13_VAB"/>
</dbReference>
<dbReference type="EMBL" id="MCFE01000155">
    <property type="protein sequence ID" value="ORX96417.1"/>
    <property type="molecule type" value="Genomic_DNA"/>
</dbReference>
<evidence type="ECO:0000259" key="6">
    <source>
        <dbReference type="Pfam" id="PF25033"/>
    </source>
</evidence>
<dbReference type="PANTHER" id="PTHR16166:SF93">
    <property type="entry name" value="INTERMEMBRANE LIPID TRANSFER PROTEIN VPS13"/>
    <property type="match status" value="1"/>
</dbReference>
<dbReference type="GO" id="GO:0006623">
    <property type="term" value="P:protein targeting to vacuole"/>
    <property type="evidence" value="ECO:0007669"/>
    <property type="project" value="TreeGrafter"/>
</dbReference>
<dbReference type="GO" id="GO:0006869">
    <property type="term" value="P:lipid transport"/>
    <property type="evidence" value="ECO:0007669"/>
    <property type="project" value="UniProtKB-KW"/>
</dbReference>
<evidence type="ECO:0000313" key="10">
    <source>
        <dbReference type="Proteomes" id="UP000193498"/>
    </source>
</evidence>
<dbReference type="OrthoDB" id="428159at2759"/>
<organism evidence="9 10">
    <name type="scientific">Basidiobolus meristosporus CBS 931.73</name>
    <dbReference type="NCBI Taxonomy" id="1314790"/>
    <lineage>
        <taxon>Eukaryota</taxon>
        <taxon>Fungi</taxon>
        <taxon>Fungi incertae sedis</taxon>
        <taxon>Zoopagomycota</taxon>
        <taxon>Entomophthoromycotina</taxon>
        <taxon>Basidiobolomycetes</taxon>
        <taxon>Basidiobolales</taxon>
        <taxon>Basidiobolaceae</taxon>
        <taxon>Basidiobolus</taxon>
    </lineage>
</organism>
<dbReference type="InterPro" id="IPR056748">
    <property type="entry name" value="VPS13-like_C"/>
</dbReference>
<name>A0A1Y1YEI3_9FUNG</name>
<evidence type="ECO:0000259" key="5">
    <source>
        <dbReference type="Pfam" id="PF12624"/>
    </source>
</evidence>
<proteinExistence type="inferred from homology"/>
<evidence type="ECO:0000256" key="4">
    <source>
        <dbReference type="SAM" id="MobiDB-lite"/>
    </source>
</evidence>
<accession>A0A1Y1YEI3</accession>
<sequence length="3142" mass="357251">MFETIVANILNKFLGSYVTNLETAQLGIGIWQGDVVLRGLRLKKEALDKFNLPVNVLEGYLGELTLKIPWKNLKNQPVRVFINNVYLLAVPKGEDTYDPEEEEEREQALKQQRLTSYEDLQAQSRKANPAEDFKSMSFTMQLVTKIVDNLQVSINNIHIRYEDKTSNPKRPFAFGMTLSELSAVSTNADWQEVFVDQSFDKIHKLLKLESLTVYWNTRIETFAGKSYPELIEAFTKMITSDKNQKLSHQFILKPVSGVGRLMLNKTFSEDVPKNIALLLFEEFGFTLDNEQYQDILLVADLVEYSARQKMYRKYSPPRHVLPKDNPRAWFQYAIRCVLSEIKERNRRWTWSYFAQRCEQRRTYVRLYVDFKLNRLAPEDEVKFHDIEWDLSFEDIRMYRFLSKSLMKKEKALLARQQQMEQPAGWFGGWFGGWSSEKQAEEESEVLTSEQKQELLATIDFDESQPESAFEISEECVILSLTTQIKTGSLALKESPHSKNHSIASLVFDTVTMEFVNRPDSFRSAISLHGLNLYDGTTKDTLYPLLMRVDDSEDDVSNESLSDNQCFSEIPQSMGLQSSQRNPFFRLVFEHNPMDNRADDALSIKMRYLEVIYNQHAIETILKFFKPPVSQMESMTALMEAAGNTLDGLTQQTRAGIKYALEEHKTLDVSIDINAPIFIFPESPTDPNAQIVVFDSGHITVQSKLVSKEQKIELEEMLGPNFSLENNPKLEKLLYDRFLVEMSSVQILVGQSIDTCLRMIQDINLADKDDYLVLDRINMSFLVDVSIIPKAPNITGLRVSGRLPLLKVNISNTKYKAMMRLLEVISGPKQENIPESGAGSAGYQAHRHSVIGIPFPDEIPVDLLSEASSEHHSFANENSEVHTFRDDDGDDEFFDAEEVHEGESSVVNFPNRKLIEFTFEIEKLSMSLRKTDGLQPYSEISLADMHLHRFALVFTQRPYDMNATVTIQSLYIDDCISPNPNFKHIITSDIEGADGQQQLVQLVYKKASPESPEYMSKFESIDQSLELCFSSVNVIITSRSILTLYDFLLTTFVSEPRPNGNPQLEAMVEPTAIPGGQLPPSTTRIIAKMNSINLILNDDGVRLSTISLLRGDVALLLKQNGLRIGAKLGNISVTDDVKQEGNLHSFRPLFTIHSDQLAVFRYETFPMDDTGYPGYDSSVFLRVGSVRMTYMEKPIQDLLRFTSKFAEMHVLFETARQAAAESAAQLHNSMSRMHIDIDVRTPIVVFPKKMNSKDTLNINLGEISMTNTFTSHPDSKDKSLDNIRFRIKDIRLTSSFYFPNAPHQVLQIIDDVDIELNIVYGEHIKNSKRPDTEATGTISDIKMSLTQAQYLLLLEIANSVSRTFSGSKELRDSDAGTLSRNTKVEPSTTYTKTTLPIRRGAVAIDFWTLIDLRLIMKTVYLEIFAEESSKSNMPINTSLCSFSLNNFEHHFQMLTNGAMQADLRIHSMVIVDTRPETGNVYKEIVPIIDKTSPQFSVNIRTKPSGAVEASVSIDSPKVTLVLDQLFGIRDFFMSAFQHPEMPQDATPNEELPRTANEAPADQRSSMNELVYNIHIIDPEIILLADANSPSTEAIVLSIRSVTLRQKGTINITLNSIALFLCRMDKREDTTLRVIENFDMILSMDRRFTQMSHTLTNIHTEVFPVIIRISYRDALLFSNILSKVTELLNHVNPPEPQASLERGRSRKGARRDDASLKRVGKRRETHRDSLRVQSQLQSQLNRIFSRENMKLTFNKVEIIFIRDLDDLPIIDIQLQKFVVEVKDWSSQLIVSTDIQMLANMFNIKNSHWEPLVEPWQFSIKIDRPLAPATTQMNFESKRQFDLNIAHSFLETTLSLVARMNQPGENTLNVARGVVIPYLLRNRTGFNLYVWAESTGDNTSTVVQKLADGHDLPWRFDDWRKTRENTSVARNRLGLQFETLPLESVKDIPVDTEGTHFYVLRPKMESVSHRLVCEVKLKDSTKIVTFRSPLMISNSTPVPLEMVMVDYRSETLTESATIPPGEDYPVNLIMGFKNAIKVRPKTEENYDWSTSYIYWREFLTENFPNTITCESSEASNSLRFQVYAKYDRKDPLVLLYPCMTLKISAPLEIENLLPYDFNYNIVDRSNDLSVNGSLKRGDIRAMHTFQLGSLLCLNVEIGDAGFAYSDFVTISTNDPVNAPVQDTISLTNPEGVKLNLRISYFEIPESGGACRFSIYSPFLIINKTGLDMYLKTSSNEVNTVYARDEDASLGNKQLPYLYSPYLSQSQNRASIKIADSEWTKPISFEAIGSETSTIIPMSARLDEFHLGMSADQGRGKYRLTRIITFTPRFILKNNMKEKILLREPGSSVSIPLEPKHRAPLHFVRQGEEKQLMINFPSFNKEWSAPFNIEDVGKIFIKIRKPGIRRDLVRVDIHLEGPTIFILFKKEEGKWPFRIENESGATILLYQPIMPLRELSSPQPSPTLERTKQIRYKLGSGDTMAYSWDYPASKQKSLVLNVNGFEREITLCEIGPLIPLNYKTADGRGIMAIDIVAEGPVIVVHLSKYDQSESIYKPATPGTTNSSVQDADFEVIDMDSIITFSLKIKLEGIGISFLNRHVREIIYSTFRGIELNYSDSTYQTSMNFMIKWLQIDNQSYEGLKPIILYPTLNSKLGKDVEIKPTFRAAVVKAKDTSHGVEWYKYITVWLQEVSFDVDEDFLMTLLDFSKFNVPGWGFENQGYIGDESMDIPEPALTEGDTQLYFEVIHIQPLKINLSFSRTAVINQGRTTPRSYNPLMYIVNVLTMTIGNIDAAPIKLNALVMHNVMVSYPVLIDRFSKHYSQEVFYQVHKVVGSVDFLGNPVKLFNTVSSGVIDFFYEPYQGFIMNDRAQDLGIGLAKGAASFLSKMIYGFSDSFSKFTDSVGKGLSVATLDQAFQDKRRMTRTRNKPRHAFNGVTRGASSLATSFASGISGLVTQPIAGAEKGGLGGFFRGIGKGLVGVVTKPVVGVFDMANNVTEGIRNTTILFDQNQSERIRLPRYVGRDGILRRYDPIEAQGQYWLKEVDNGSYFNETYIAHLELRGTDRIALLSYSYVMVVRIKKTISDFVVSFEDLQTPIISATGINLVRTKQLSDPPSFFIPIANEKDRTEFYHKLENTFNQYTVERRSLD</sequence>
<dbReference type="Pfam" id="PF25036">
    <property type="entry name" value="VPS13_VAB"/>
    <property type="match status" value="1"/>
</dbReference>
<dbReference type="Pfam" id="PF25037">
    <property type="entry name" value="VPS13_C"/>
    <property type="match status" value="1"/>
</dbReference>
<reference evidence="9 10" key="1">
    <citation type="submission" date="2016-07" db="EMBL/GenBank/DDBJ databases">
        <title>Pervasive Adenine N6-methylation of Active Genes in Fungi.</title>
        <authorList>
            <consortium name="DOE Joint Genome Institute"/>
            <person name="Mondo S.J."/>
            <person name="Dannebaum R.O."/>
            <person name="Kuo R.C."/>
            <person name="Labutti K."/>
            <person name="Haridas S."/>
            <person name="Kuo A."/>
            <person name="Salamov A."/>
            <person name="Ahrendt S.R."/>
            <person name="Lipzen A."/>
            <person name="Sullivan W."/>
            <person name="Andreopoulos W.B."/>
            <person name="Clum A."/>
            <person name="Lindquist E."/>
            <person name="Daum C."/>
            <person name="Ramamoorthy G.K."/>
            <person name="Gryganskyi A."/>
            <person name="Culley D."/>
            <person name="Magnuson J.K."/>
            <person name="James T.Y."/>
            <person name="O'Malley M.A."/>
            <person name="Stajich J.E."/>
            <person name="Spatafora J.W."/>
            <person name="Visel A."/>
            <person name="Grigoriev I.V."/>
        </authorList>
    </citation>
    <scope>NUCLEOTIDE SEQUENCE [LARGE SCALE GENOMIC DNA]</scope>
    <source>
        <strain evidence="9 10">CBS 931.73</strain>
    </source>
</reference>
<comment type="caution">
    <text evidence="9">The sequence shown here is derived from an EMBL/GenBank/DDBJ whole genome shotgun (WGS) entry which is preliminary data.</text>
</comment>
<evidence type="ECO:0000259" key="8">
    <source>
        <dbReference type="Pfam" id="PF25037"/>
    </source>
</evidence>
<dbReference type="GO" id="GO:0007005">
    <property type="term" value="P:mitochondrion organization"/>
    <property type="evidence" value="ECO:0007669"/>
    <property type="project" value="TreeGrafter"/>
</dbReference>
<keyword evidence="2" id="KW-0813">Transport</keyword>
<dbReference type="PANTHER" id="PTHR16166">
    <property type="entry name" value="VACUOLAR PROTEIN SORTING-ASSOCIATED PROTEIN VPS13"/>
    <property type="match status" value="1"/>
</dbReference>
<evidence type="ECO:0000256" key="3">
    <source>
        <dbReference type="ARBA" id="ARBA00023055"/>
    </source>
</evidence>
<evidence type="ECO:0008006" key="11">
    <source>
        <dbReference type="Google" id="ProtNLM"/>
    </source>
</evidence>
<evidence type="ECO:0000259" key="7">
    <source>
        <dbReference type="Pfam" id="PF25036"/>
    </source>
</evidence>
<feature type="domain" description="Chorein N-terminal" evidence="5">
    <location>
        <begin position="1"/>
        <end position="823"/>
    </location>
</feature>
<dbReference type="InterPro" id="IPR026854">
    <property type="entry name" value="VPS13_N"/>
</dbReference>
<dbReference type="STRING" id="1314790.A0A1Y1YEI3"/>
<dbReference type="FunCoup" id="A0A1Y1YEI3">
    <property type="interactions" value="385"/>
</dbReference>
<dbReference type="GO" id="GO:0045053">
    <property type="term" value="P:protein retention in Golgi apparatus"/>
    <property type="evidence" value="ECO:0007669"/>
    <property type="project" value="TreeGrafter"/>
</dbReference>
<dbReference type="Pfam" id="PF25033">
    <property type="entry name" value="VPS13_M"/>
    <property type="match status" value="1"/>
</dbReference>
<dbReference type="InParanoid" id="A0A1Y1YEI3"/>
<dbReference type="Proteomes" id="UP000193498">
    <property type="component" value="Unassembled WGS sequence"/>
</dbReference>
<dbReference type="InterPro" id="IPR056747">
    <property type="entry name" value="VPS13-like_M"/>
</dbReference>
<dbReference type="InterPro" id="IPR026847">
    <property type="entry name" value="VPS13"/>
</dbReference>
<comment type="similarity">
    <text evidence="1">Belongs to the VPS13 family.</text>
</comment>
<dbReference type="GO" id="GO:0045324">
    <property type="term" value="P:late endosome to vacuole transport"/>
    <property type="evidence" value="ECO:0007669"/>
    <property type="project" value="TreeGrafter"/>
</dbReference>
<keyword evidence="3" id="KW-0445">Lipid transport</keyword>
<feature type="domain" description="Intermembrane lipid transfer protein VPS13-like C-terminal" evidence="8">
    <location>
        <begin position="3008"/>
        <end position="3115"/>
    </location>
</feature>
<feature type="domain" description="VPS13-like middle region" evidence="6">
    <location>
        <begin position="1098"/>
        <end position="1844"/>
    </location>
</feature>
<evidence type="ECO:0000256" key="2">
    <source>
        <dbReference type="ARBA" id="ARBA00022448"/>
    </source>
</evidence>
<feature type="region of interest" description="Disordered" evidence="4">
    <location>
        <begin position="1690"/>
        <end position="1729"/>
    </location>
</feature>
<feature type="domain" description="Vacuolar protein sorting-associated protein 13 VPS13 adaptor binding" evidence="7">
    <location>
        <begin position="1915"/>
        <end position="2487"/>
    </location>
</feature>